<dbReference type="Gene3D" id="1.25.40.380">
    <property type="entry name" value="Protein of unknown function DUF1810"/>
    <property type="match status" value="1"/>
</dbReference>
<comment type="caution">
    <text evidence="1">The sequence shown here is derived from an EMBL/GenBank/DDBJ whole genome shotgun (WGS) entry which is preliminary data.</text>
</comment>
<gene>
    <name evidence="1" type="ORF">JF535_02950</name>
</gene>
<proteinExistence type="predicted"/>
<organism evidence="1 2">
    <name type="scientific">Microbulbifer salipaludis</name>
    <dbReference type="NCBI Taxonomy" id="187980"/>
    <lineage>
        <taxon>Bacteria</taxon>
        <taxon>Pseudomonadati</taxon>
        <taxon>Pseudomonadota</taxon>
        <taxon>Gammaproteobacteria</taxon>
        <taxon>Cellvibrionales</taxon>
        <taxon>Microbulbiferaceae</taxon>
        <taxon>Microbulbifer</taxon>
    </lineage>
</organism>
<evidence type="ECO:0000313" key="1">
    <source>
        <dbReference type="EMBL" id="MBN8429804.1"/>
    </source>
</evidence>
<sequence>MDDPHNLQRFLDAQASCYHEALAEICAGNKRSHWMWFIFPQIDGLGRSATARHYAIKSDEEAEAYLAHPILGARLHECCAALLAVEGRSAHQIFGSPDDMKLKSSMTLFTVVAGQKSEFMQVLQRYYAGELDTATLELLGGG</sequence>
<evidence type="ECO:0000313" key="2">
    <source>
        <dbReference type="Proteomes" id="UP000664293"/>
    </source>
</evidence>
<keyword evidence="2" id="KW-1185">Reference proteome</keyword>
<accession>A0ABS3E3B6</accession>
<dbReference type="InterPro" id="IPR036287">
    <property type="entry name" value="Rv1873-like_sf"/>
</dbReference>
<dbReference type="SUPFAM" id="SSF140736">
    <property type="entry name" value="Rv1873-like"/>
    <property type="match status" value="1"/>
</dbReference>
<dbReference type="PIRSF" id="PIRSF008546">
    <property type="entry name" value="UCP008546"/>
    <property type="match status" value="1"/>
</dbReference>
<name>A0ABS3E3B6_9GAMM</name>
<reference evidence="1 2" key="1">
    <citation type="submission" date="2020-12" db="EMBL/GenBank/DDBJ databases">
        <title>Oil enriched cultivation method for isolating marine PHA-producing bacteria.</title>
        <authorList>
            <person name="Zheng W."/>
            <person name="Yu S."/>
            <person name="Huang Y."/>
        </authorList>
    </citation>
    <scope>NUCLEOTIDE SEQUENCE [LARGE SCALE GENOMIC DNA]</scope>
    <source>
        <strain evidence="1 2">SN0-2</strain>
    </source>
</reference>
<dbReference type="InterPro" id="IPR014937">
    <property type="entry name" value="DUF1810"/>
</dbReference>
<dbReference type="EMBL" id="JAEKJR010000001">
    <property type="protein sequence ID" value="MBN8429804.1"/>
    <property type="molecule type" value="Genomic_DNA"/>
</dbReference>
<protein>
    <submittedName>
        <fullName evidence="1">DUF1810 domain-containing protein</fullName>
    </submittedName>
</protein>
<dbReference type="Pfam" id="PF08837">
    <property type="entry name" value="DUF1810"/>
    <property type="match status" value="1"/>
</dbReference>
<dbReference type="Proteomes" id="UP000664293">
    <property type="component" value="Unassembled WGS sequence"/>
</dbReference>